<comment type="subcellular location">
    <subcellularLocation>
        <location evidence="1">Cytoplasm</location>
    </subcellularLocation>
</comment>
<comment type="caution">
    <text evidence="13">The sequence shown here is derived from an EMBL/GenBank/DDBJ whole genome shotgun (WGS) entry which is preliminary data.</text>
</comment>
<dbReference type="Gene3D" id="1.10.10.60">
    <property type="entry name" value="Homeodomain-like"/>
    <property type="match status" value="2"/>
</dbReference>
<keyword evidence="4 10" id="KW-0597">Phosphoprotein</keyword>
<dbReference type="GO" id="GO:0003700">
    <property type="term" value="F:DNA-binding transcription factor activity"/>
    <property type="evidence" value="ECO:0007669"/>
    <property type="project" value="InterPro"/>
</dbReference>
<feature type="domain" description="HTH araC/xylS-type" evidence="11">
    <location>
        <begin position="380"/>
        <end position="482"/>
    </location>
</feature>
<dbReference type="CDD" id="cd17536">
    <property type="entry name" value="REC_YesN-like"/>
    <property type="match status" value="1"/>
</dbReference>
<dbReference type="InterPro" id="IPR051552">
    <property type="entry name" value="HptR"/>
</dbReference>
<dbReference type="PANTHER" id="PTHR42713:SF3">
    <property type="entry name" value="TRANSCRIPTIONAL REGULATORY PROTEIN HPTR"/>
    <property type="match status" value="1"/>
</dbReference>
<dbReference type="InterPro" id="IPR018060">
    <property type="entry name" value="HTH_AraC"/>
</dbReference>
<evidence type="ECO:0000256" key="5">
    <source>
        <dbReference type="ARBA" id="ARBA00023012"/>
    </source>
</evidence>
<dbReference type="Gene3D" id="3.40.50.2300">
    <property type="match status" value="1"/>
</dbReference>
<dbReference type="Pfam" id="PF12833">
    <property type="entry name" value="HTH_18"/>
    <property type="match status" value="1"/>
</dbReference>
<protein>
    <recommendedName>
        <fullName evidence="2">Stage 0 sporulation protein A homolog</fullName>
    </recommendedName>
</protein>
<dbReference type="AlphaFoldDB" id="A0A9D1KG13"/>
<evidence type="ECO:0000256" key="9">
    <source>
        <dbReference type="ARBA" id="ARBA00024867"/>
    </source>
</evidence>
<evidence type="ECO:0000256" key="10">
    <source>
        <dbReference type="PROSITE-ProRule" id="PRU00169"/>
    </source>
</evidence>
<evidence type="ECO:0000256" key="7">
    <source>
        <dbReference type="ARBA" id="ARBA00023125"/>
    </source>
</evidence>
<evidence type="ECO:0000313" key="13">
    <source>
        <dbReference type="EMBL" id="HIT41037.1"/>
    </source>
</evidence>
<keyword evidence="3" id="KW-0963">Cytoplasm</keyword>
<dbReference type="GO" id="GO:0000160">
    <property type="term" value="P:phosphorelay signal transduction system"/>
    <property type="evidence" value="ECO:0007669"/>
    <property type="project" value="UniProtKB-KW"/>
</dbReference>
<reference evidence="13" key="1">
    <citation type="submission" date="2020-10" db="EMBL/GenBank/DDBJ databases">
        <authorList>
            <person name="Gilroy R."/>
        </authorList>
    </citation>
    <scope>NUCLEOTIDE SEQUENCE</scope>
    <source>
        <strain evidence="13">CHK123-3438</strain>
    </source>
</reference>
<dbReference type="SMART" id="SM00342">
    <property type="entry name" value="HTH_ARAC"/>
    <property type="match status" value="1"/>
</dbReference>
<dbReference type="SMART" id="SM00448">
    <property type="entry name" value="REC"/>
    <property type="match status" value="1"/>
</dbReference>
<reference evidence="13" key="2">
    <citation type="journal article" date="2021" name="PeerJ">
        <title>Extensive microbial diversity within the chicken gut microbiome revealed by metagenomics and culture.</title>
        <authorList>
            <person name="Gilroy R."/>
            <person name="Ravi A."/>
            <person name="Getino M."/>
            <person name="Pursley I."/>
            <person name="Horton D.L."/>
            <person name="Alikhan N.F."/>
            <person name="Baker D."/>
            <person name="Gharbi K."/>
            <person name="Hall N."/>
            <person name="Watson M."/>
            <person name="Adriaenssens E.M."/>
            <person name="Foster-Nyarko E."/>
            <person name="Jarju S."/>
            <person name="Secka A."/>
            <person name="Antonio M."/>
            <person name="Oren A."/>
            <person name="Chaudhuri R.R."/>
            <person name="La Ragione R."/>
            <person name="Hildebrand F."/>
            <person name="Pallen M.J."/>
        </authorList>
    </citation>
    <scope>NUCLEOTIDE SEQUENCE</scope>
    <source>
        <strain evidence="13">CHK123-3438</strain>
    </source>
</reference>
<dbReference type="EMBL" id="DVKS01000048">
    <property type="protein sequence ID" value="HIT41037.1"/>
    <property type="molecule type" value="Genomic_DNA"/>
</dbReference>
<dbReference type="SUPFAM" id="SSF52172">
    <property type="entry name" value="CheY-like"/>
    <property type="match status" value="1"/>
</dbReference>
<evidence type="ECO:0000256" key="1">
    <source>
        <dbReference type="ARBA" id="ARBA00004496"/>
    </source>
</evidence>
<dbReference type="Pfam" id="PF00072">
    <property type="entry name" value="Response_reg"/>
    <property type="match status" value="1"/>
</dbReference>
<proteinExistence type="predicted"/>
<keyword evidence="5" id="KW-0902">Two-component regulatory system</keyword>
<dbReference type="PROSITE" id="PS50110">
    <property type="entry name" value="RESPONSE_REGULATORY"/>
    <property type="match status" value="1"/>
</dbReference>
<dbReference type="SUPFAM" id="SSF46689">
    <property type="entry name" value="Homeodomain-like"/>
    <property type="match status" value="1"/>
</dbReference>
<dbReference type="GO" id="GO:0005737">
    <property type="term" value="C:cytoplasm"/>
    <property type="evidence" value="ECO:0007669"/>
    <property type="project" value="UniProtKB-SubCell"/>
</dbReference>
<dbReference type="InterPro" id="IPR009057">
    <property type="entry name" value="Homeodomain-like_sf"/>
</dbReference>
<organism evidence="13 14">
    <name type="scientific">Candidatus Caccovicinus merdipullorum</name>
    <dbReference type="NCBI Taxonomy" id="2840724"/>
    <lineage>
        <taxon>Bacteria</taxon>
        <taxon>Bacillati</taxon>
        <taxon>Bacillota</taxon>
        <taxon>Clostridia</taxon>
        <taxon>Eubacteriales</taxon>
        <taxon>Candidatus Caccovicinus</taxon>
    </lineage>
</organism>
<dbReference type="InterPro" id="IPR001789">
    <property type="entry name" value="Sig_transdc_resp-reg_receiver"/>
</dbReference>
<evidence type="ECO:0000256" key="3">
    <source>
        <dbReference type="ARBA" id="ARBA00022490"/>
    </source>
</evidence>
<keyword evidence="7" id="KW-0238">DNA-binding</keyword>
<keyword evidence="6" id="KW-0805">Transcription regulation</keyword>
<evidence type="ECO:0000259" key="12">
    <source>
        <dbReference type="PROSITE" id="PS50110"/>
    </source>
</evidence>
<evidence type="ECO:0000259" key="11">
    <source>
        <dbReference type="PROSITE" id="PS01124"/>
    </source>
</evidence>
<dbReference type="Proteomes" id="UP000886860">
    <property type="component" value="Unassembled WGS sequence"/>
</dbReference>
<gene>
    <name evidence="13" type="ORF">IAB60_02875</name>
</gene>
<feature type="domain" description="Response regulatory" evidence="12">
    <location>
        <begin position="1"/>
        <end position="104"/>
    </location>
</feature>
<evidence type="ECO:0000256" key="2">
    <source>
        <dbReference type="ARBA" id="ARBA00018672"/>
    </source>
</evidence>
<sequence>MYHLIDWEKYDIEVIGLCQNGIEAYDMILDESPDIVLTDIRMPGMGGLELIKKFSHTDLFIQFIILSGYGEFEYAKEAMKYGVKHYLLKPCNELQILECIKQCKQDYSQIIMERRILKQQFFLQSGMLHNVISSIINDRLCQNEPLENIIAQYEQYLDFHFTSYRLFYIYFLEYENLPAFLDMLKAYAAQHLPQVILYGVYVKNTLLLFMQDIGGHPDRLKEFLRQIQLKTQKVSLESEDISYSSLQELLRDILEKLKRFSMIYYINNFHITSTCNYNIFISRIQQLCIEIMGGKQESVDQVAELLDGIENTDFLKQLASSIFLKLTSNQPALSTIELAEWLMKLDKEENLINLKDMILQKFLDFSTCKNTDVSLSSMTQQIYTYVNEHLQDANLTLKQLAENYLFMNVDYVSKKFYKETGQKFSQYLTAARIKRAKQLMIQNPAEPVKNIAEQVGCGNNPQYFSQLFKKQTGMTPTDYINSLNSPA</sequence>
<evidence type="ECO:0000256" key="8">
    <source>
        <dbReference type="ARBA" id="ARBA00023163"/>
    </source>
</evidence>
<dbReference type="PROSITE" id="PS01124">
    <property type="entry name" value="HTH_ARAC_FAMILY_2"/>
    <property type="match status" value="1"/>
</dbReference>
<comment type="function">
    <text evidence="9">May play the central regulatory role in sporulation. It may be an element of the effector pathway responsible for the activation of sporulation genes in response to nutritional stress. Spo0A may act in concert with spo0H (a sigma factor) to control the expression of some genes that are critical to the sporulation process.</text>
</comment>
<evidence type="ECO:0000256" key="6">
    <source>
        <dbReference type="ARBA" id="ARBA00023015"/>
    </source>
</evidence>
<keyword evidence="8" id="KW-0804">Transcription</keyword>
<evidence type="ECO:0000313" key="14">
    <source>
        <dbReference type="Proteomes" id="UP000886860"/>
    </source>
</evidence>
<dbReference type="InterPro" id="IPR011006">
    <property type="entry name" value="CheY-like_superfamily"/>
</dbReference>
<name>A0A9D1KG13_9FIRM</name>
<evidence type="ECO:0000256" key="4">
    <source>
        <dbReference type="ARBA" id="ARBA00022553"/>
    </source>
</evidence>
<dbReference type="PANTHER" id="PTHR42713">
    <property type="entry name" value="HISTIDINE KINASE-RELATED"/>
    <property type="match status" value="1"/>
</dbReference>
<dbReference type="GO" id="GO:0043565">
    <property type="term" value="F:sequence-specific DNA binding"/>
    <property type="evidence" value="ECO:0007669"/>
    <property type="project" value="InterPro"/>
</dbReference>
<accession>A0A9D1KG13</accession>
<feature type="modified residue" description="4-aspartylphosphate" evidence="10">
    <location>
        <position position="39"/>
    </location>
</feature>